<evidence type="ECO:0000259" key="7">
    <source>
        <dbReference type="PROSITE" id="PS50110"/>
    </source>
</evidence>
<evidence type="ECO:0000313" key="8">
    <source>
        <dbReference type="EMBL" id="SDK65494.1"/>
    </source>
</evidence>
<keyword evidence="1 5" id="KW-0597">Phosphoprotein</keyword>
<dbReference type="GO" id="GO:0000160">
    <property type="term" value="P:phosphorelay signal transduction system"/>
    <property type="evidence" value="ECO:0007669"/>
    <property type="project" value="InterPro"/>
</dbReference>
<dbReference type="SUPFAM" id="SSF46894">
    <property type="entry name" value="C-terminal effector domain of the bipartite response regulators"/>
    <property type="match status" value="1"/>
</dbReference>
<dbReference type="RefSeq" id="WP_092985450.1">
    <property type="nucleotide sequence ID" value="NZ_FNFY01000006.1"/>
</dbReference>
<dbReference type="PANTHER" id="PTHR43214">
    <property type="entry name" value="TWO-COMPONENT RESPONSE REGULATOR"/>
    <property type="match status" value="1"/>
</dbReference>
<dbReference type="InterPro" id="IPR016032">
    <property type="entry name" value="Sig_transdc_resp-reg_C-effctor"/>
</dbReference>
<dbReference type="Pfam" id="PF00196">
    <property type="entry name" value="GerE"/>
    <property type="match status" value="1"/>
</dbReference>
<dbReference type="PANTHER" id="PTHR43214:SF37">
    <property type="entry name" value="TRANSCRIPTIONAL REGULATORY PROTEIN YDFI"/>
    <property type="match status" value="1"/>
</dbReference>
<sequence>MRLVIADDHAVVRTGFTMLLNYQEDMEVVGTAADGTQAFEKVKELSPDVLLLDLSMPPGESGLFAASKIHEVFPDVKILILTMYDDEEYITHTFKSGALGYILKNSPDDELIRAIRTVAKGERYIDPVLMNDSFEKFLTSDETLEHDKEPFNILTQRELEILPLVAKGYGNKDIAEMLYISVKTVEAHKSRIMDKLDLSSRPELVEYAVKKKLFDI</sequence>
<dbReference type="InterPro" id="IPR001789">
    <property type="entry name" value="Sig_transdc_resp-reg_receiver"/>
</dbReference>
<feature type="domain" description="Response regulatory" evidence="7">
    <location>
        <begin position="2"/>
        <end position="119"/>
    </location>
</feature>
<feature type="modified residue" description="4-aspartylphosphate" evidence="5">
    <location>
        <position position="53"/>
    </location>
</feature>
<name>A0A1G9DNT0_9BACL</name>
<dbReference type="EMBL" id="FNFY01000006">
    <property type="protein sequence ID" value="SDK65494.1"/>
    <property type="molecule type" value="Genomic_DNA"/>
</dbReference>
<dbReference type="Pfam" id="PF00072">
    <property type="entry name" value="Response_reg"/>
    <property type="match status" value="1"/>
</dbReference>
<proteinExistence type="predicted"/>
<dbReference type="AlphaFoldDB" id="A0A1G9DNT0"/>
<dbReference type="PRINTS" id="PR00038">
    <property type="entry name" value="HTHLUXR"/>
</dbReference>
<dbReference type="SUPFAM" id="SSF52172">
    <property type="entry name" value="CheY-like"/>
    <property type="match status" value="1"/>
</dbReference>
<keyword evidence="2" id="KW-0805">Transcription regulation</keyword>
<dbReference type="Gene3D" id="3.40.50.2300">
    <property type="match status" value="1"/>
</dbReference>
<evidence type="ECO:0000256" key="2">
    <source>
        <dbReference type="ARBA" id="ARBA00023015"/>
    </source>
</evidence>
<dbReference type="CDD" id="cd17535">
    <property type="entry name" value="REC_NarL-like"/>
    <property type="match status" value="1"/>
</dbReference>
<evidence type="ECO:0000256" key="1">
    <source>
        <dbReference type="ARBA" id="ARBA00022553"/>
    </source>
</evidence>
<dbReference type="OrthoDB" id="9780153at2"/>
<dbReference type="Proteomes" id="UP000199008">
    <property type="component" value="Unassembled WGS sequence"/>
</dbReference>
<evidence type="ECO:0000256" key="4">
    <source>
        <dbReference type="ARBA" id="ARBA00023163"/>
    </source>
</evidence>
<dbReference type="PROSITE" id="PS50110">
    <property type="entry name" value="RESPONSE_REGULATORY"/>
    <property type="match status" value="1"/>
</dbReference>
<dbReference type="InterPro" id="IPR058245">
    <property type="entry name" value="NreC/VraR/RcsB-like_REC"/>
</dbReference>
<accession>A0A1G9DNT0</accession>
<organism evidence="8 9">
    <name type="scientific">Lacicoccus qingdaonensis</name>
    <dbReference type="NCBI Taxonomy" id="576118"/>
    <lineage>
        <taxon>Bacteria</taxon>
        <taxon>Bacillati</taxon>
        <taxon>Bacillota</taxon>
        <taxon>Bacilli</taxon>
        <taxon>Bacillales</taxon>
        <taxon>Salinicoccaceae</taxon>
        <taxon>Lacicoccus</taxon>
    </lineage>
</organism>
<gene>
    <name evidence="8" type="ORF">SAMN05216216_10682</name>
</gene>
<dbReference type="CDD" id="cd06170">
    <property type="entry name" value="LuxR_C_like"/>
    <property type="match status" value="1"/>
</dbReference>
<dbReference type="STRING" id="576118.SAMN05216216_10682"/>
<feature type="domain" description="HTH luxR-type" evidence="6">
    <location>
        <begin position="147"/>
        <end position="212"/>
    </location>
</feature>
<dbReference type="PROSITE" id="PS00622">
    <property type="entry name" value="HTH_LUXR_1"/>
    <property type="match status" value="1"/>
</dbReference>
<evidence type="ECO:0000256" key="3">
    <source>
        <dbReference type="ARBA" id="ARBA00023125"/>
    </source>
</evidence>
<dbReference type="PROSITE" id="PS50043">
    <property type="entry name" value="HTH_LUXR_2"/>
    <property type="match status" value="1"/>
</dbReference>
<evidence type="ECO:0000259" key="6">
    <source>
        <dbReference type="PROSITE" id="PS50043"/>
    </source>
</evidence>
<evidence type="ECO:0000256" key="5">
    <source>
        <dbReference type="PROSITE-ProRule" id="PRU00169"/>
    </source>
</evidence>
<dbReference type="InterPro" id="IPR011006">
    <property type="entry name" value="CheY-like_superfamily"/>
</dbReference>
<evidence type="ECO:0000313" key="9">
    <source>
        <dbReference type="Proteomes" id="UP000199008"/>
    </source>
</evidence>
<dbReference type="InterPro" id="IPR039420">
    <property type="entry name" value="WalR-like"/>
</dbReference>
<reference evidence="9" key="1">
    <citation type="submission" date="2016-10" db="EMBL/GenBank/DDBJ databases">
        <authorList>
            <person name="Varghese N."/>
            <person name="Submissions S."/>
        </authorList>
    </citation>
    <scope>NUCLEOTIDE SEQUENCE [LARGE SCALE GENOMIC DNA]</scope>
    <source>
        <strain evidence="9">CGMCC 1.8895</strain>
    </source>
</reference>
<dbReference type="GO" id="GO:0003677">
    <property type="term" value="F:DNA binding"/>
    <property type="evidence" value="ECO:0007669"/>
    <property type="project" value="UniProtKB-KW"/>
</dbReference>
<keyword evidence="9" id="KW-1185">Reference proteome</keyword>
<dbReference type="SMART" id="SM00421">
    <property type="entry name" value="HTH_LUXR"/>
    <property type="match status" value="1"/>
</dbReference>
<dbReference type="GO" id="GO:0006355">
    <property type="term" value="P:regulation of DNA-templated transcription"/>
    <property type="evidence" value="ECO:0007669"/>
    <property type="project" value="InterPro"/>
</dbReference>
<protein>
    <submittedName>
        <fullName evidence="8">Two component transcriptional regulator, LuxR family</fullName>
    </submittedName>
</protein>
<dbReference type="SMART" id="SM00448">
    <property type="entry name" value="REC"/>
    <property type="match status" value="1"/>
</dbReference>
<keyword evidence="4" id="KW-0804">Transcription</keyword>
<keyword evidence="3" id="KW-0238">DNA-binding</keyword>
<dbReference type="InterPro" id="IPR000792">
    <property type="entry name" value="Tscrpt_reg_LuxR_C"/>
</dbReference>